<evidence type="ECO:0000256" key="2">
    <source>
        <dbReference type="ARBA" id="ARBA00022438"/>
    </source>
</evidence>
<dbReference type="FunFam" id="1.10.390.10:FF:000001">
    <property type="entry name" value="Aminopeptidase"/>
    <property type="match status" value="1"/>
</dbReference>
<dbReference type="Proteomes" id="UP001233172">
    <property type="component" value="Unassembled WGS sequence"/>
</dbReference>
<dbReference type="Gene3D" id="1.10.390.10">
    <property type="entry name" value="Neutral Protease Domain 2"/>
    <property type="match status" value="1"/>
</dbReference>
<dbReference type="GO" id="GO:0006508">
    <property type="term" value="P:proteolysis"/>
    <property type="evidence" value="ECO:0007669"/>
    <property type="project" value="UniProtKB-KW"/>
</dbReference>
<evidence type="ECO:0000256" key="6">
    <source>
        <dbReference type="ARBA" id="ARBA00022833"/>
    </source>
</evidence>
<comment type="cofactor">
    <cofactor evidence="9">
        <name>Zn(2+)</name>
        <dbReference type="ChEBI" id="CHEBI:29105"/>
    </cofactor>
    <text evidence="9">Binds 1 zinc ion per subunit.</text>
</comment>
<dbReference type="PANTHER" id="PTHR11533">
    <property type="entry name" value="PROTEASE M1 ZINC METALLOPROTEASE"/>
    <property type="match status" value="1"/>
</dbReference>
<dbReference type="Pfam" id="PF01433">
    <property type="entry name" value="Peptidase_M1"/>
    <property type="match status" value="1"/>
</dbReference>
<dbReference type="GO" id="GO:0042277">
    <property type="term" value="F:peptide binding"/>
    <property type="evidence" value="ECO:0007669"/>
    <property type="project" value="TreeGrafter"/>
</dbReference>
<dbReference type="InterPro" id="IPR034016">
    <property type="entry name" value="M1_APN-typ"/>
</dbReference>
<dbReference type="AlphaFoldDB" id="A0AAD8AYM9"/>
<feature type="binding site" evidence="9">
    <location>
        <position position="331"/>
    </location>
    <ligand>
        <name>Zn(2+)</name>
        <dbReference type="ChEBI" id="CHEBI:29105"/>
        <note>catalytic</note>
    </ligand>
</feature>
<feature type="domain" description="Peptidase M1 membrane alanine aminopeptidase" evidence="11">
    <location>
        <begin position="236"/>
        <end position="453"/>
    </location>
</feature>
<keyword evidence="7" id="KW-0482">Metalloprotease</keyword>
<organism evidence="13 14">
    <name type="scientific">Biomphalaria pfeifferi</name>
    <name type="common">Bloodfluke planorb</name>
    <name type="synonym">Freshwater snail</name>
    <dbReference type="NCBI Taxonomy" id="112525"/>
    <lineage>
        <taxon>Eukaryota</taxon>
        <taxon>Metazoa</taxon>
        <taxon>Spiralia</taxon>
        <taxon>Lophotrochozoa</taxon>
        <taxon>Mollusca</taxon>
        <taxon>Gastropoda</taxon>
        <taxon>Heterobranchia</taxon>
        <taxon>Euthyneura</taxon>
        <taxon>Panpulmonata</taxon>
        <taxon>Hygrophila</taxon>
        <taxon>Lymnaeoidea</taxon>
        <taxon>Planorbidae</taxon>
        <taxon>Biomphalaria</taxon>
    </lineage>
</organism>
<dbReference type="GO" id="GO:0005615">
    <property type="term" value="C:extracellular space"/>
    <property type="evidence" value="ECO:0007669"/>
    <property type="project" value="TreeGrafter"/>
</dbReference>
<evidence type="ECO:0000256" key="4">
    <source>
        <dbReference type="ARBA" id="ARBA00022723"/>
    </source>
</evidence>
<evidence type="ECO:0000256" key="9">
    <source>
        <dbReference type="PIRSR" id="PIRSR634016-3"/>
    </source>
</evidence>
<name>A0AAD8AYM9_BIOPF</name>
<evidence type="ECO:0000256" key="3">
    <source>
        <dbReference type="ARBA" id="ARBA00022670"/>
    </source>
</evidence>
<dbReference type="InterPro" id="IPR027268">
    <property type="entry name" value="Peptidase_M4/M1_CTD_sf"/>
</dbReference>
<sequence length="548" mass="62118">MSPPGKSFERLPKDVIPSLYHVTLQPDLTAFTFKGWEKVTLEVKQTTRRITVNAFDLSVTKAYLVVDGKLKAPSEIILNEEDELLELSFPEDISPDQFELNLEFSGHLNDQLRGFYRNKYLSENGEVLYAAGTHFEATGARRAYPCWDEPAIKARFIFTLIVPKDKVVLSNMPAEREEISQESSDLKVVTFQPTPIMSTYLTAFVVGDYDFVEAQTSNGIPVRVFTPPGYKEHGLFALEVATKSLSYYEQYFDIPYGLPKLDLITLSEFPIGAMENWGLVIFRETALLLDPANPSAFRKQIVAIIVTHELSHNWFGNLVTMEWWTDLWLKEGFATWISYQCTDALYPEFNIWKQFTKTNQTRALELDALTNSHPIEVPVQHPGEIDEIFDEISYSKGACLIRMLKSYLGDEAFQKGMKLYLKRHQFSNTTNKDMWAAMSEASGSNIEAMMNTWSKQMGFPLIKVSELIDITSNKRQVCLTQQKFVAQSLTSETKGSNPVTEEWLVPFSITSGSSPSVPVVSGLLQGGSVTLELPNCKPEDWIHVRSRK</sequence>
<dbReference type="GO" id="GO:0008270">
    <property type="term" value="F:zinc ion binding"/>
    <property type="evidence" value="ECO:0007669"/>
    <property type="project" value="InterPro"/>
</dbReference>
<evidence type="ECO:0000256" key="10">
    <source>
        <dbReference type="PIRSR" id="PIRSR634016-4"/>
    </source>
</evidence>
<dbReference type="CDD" id="cd09601">
    <property type="entry name" value="M1_APN-Q_like"/>
    <property type="match status" value="1"/>
</dbReference>
<evidence type="ECO:0000313" key="13">
    <source>
        <dbReference type="EMBL" id="KAK0044815.1"/>
    </source>
</evidence>
<evidence type="ECO:0000256" key="5">
    <source>
        <dbReference type="ARBA" id="ARBA00022801"/>
    </source>
</evidence>
<dbReference type="SUPFAM" id="SSF63737">
    <property type="entry name" value="Leukotriene A4 hydrolase N-terminal domain"/>
    <property type="match status" value="1"/>
</dbReference>
<protein>
    <submittedName>
        <fullName evidence="13">Puromycin-sensitive aminopeptidase</fullName>
    </submittedName>
</protein>
<keyword evidence="14" id="KW-1185">Reference proteome</keyword>
<evidence type="ECO:0000313" key="14">
    <source>
        <dbReference type="Proteomes" id="UP001233172"/>
    </source>
</evidence>
<dbReference type="Gene3D" id="2.60.40.1910">
    <property type="match status" value="1"/>
</dbReference>
<dbReference type="GO" id="GO:0070006">
    <property type="term" value="F:metalloaminopeptidase activity"/>
    <property type="evidence" value="ECO:0007669"/>
    <property type="project" value="TreeGrafter"/>
</dbReference>
<dbReference type="SUPFAM" id="SSF55486">
    <property type="entry name" value="Metalloproteases ('zincins'), catalytic domain"/>
    <property type="match status" value="1"/>
</dbReference>
<keyword evidence="2 13" id="KW-0031">Aminopeptidase</keyword>
<feature type="site" description="Transition state stabilizer" evidence="10">
    <location>
        <position position="394"/>
    </location>
</feature>
<feature type="binding site" evidence="9">
    <location>
        <position position="312"/>
    </location>
    <ligand>
        <name>Zn(2+)</name>
        <dbReference type="ChEBI" id="CHEBI:29105"/>
        <note>catalytic</note>
    </ligand>
</feature>
<keyword evidence="3" id="KW-0645">Protease</keyword>
<dbReference type="InterPro" id="IPR042097">
    <property type="entry name" value="Aminopeptidase_N-like_N_sf"/>
</dbReference>
<dbReference type="InterPro" id="IPR050344">
    <property type="entry name" value="Peptidase_M1_aminopeptidases"/>
</dbReference>
<dbReference type="Gene3D" id="2.60.40.1730">
    <property type="entry name" value="tricorn interacting facor f3 domain"/>
    <property type="match status" value="1"/>
</dbReference>
<reference evidence="13" key="2">
    <citation type="submission" date="2023-04" db="EMBL/GenBank/DDBJ databases">
        <authorList>
            <person name="Bu L."/>
            <person name="Lu L."/>
            <person name="Laidemitt M.R."/>
            <person name="Zhang S.M."/>
            <person name="Mutuku M."/>
            <person name="Mkoji G."/>
            <person name="Steinauer M."/>
            <person name="Loker E.S."/>
        </authorList>
    </citation>
    <scope>NUCLEOTIDE SEQUENCE</scope>
    <source>
        <strain evidence="13">KasaAsao</strain>
        <tissue evidence="13">Whole Snail</tissue>
    </source>
</reference>
<comment type="caution">
    <text evidence="13">The sequence shown here is derived from an EMBL/GenBank/DDBJ whole genome shotgun (WGS) entry which is preliminary data.</text>
</comment>
<evidence type="ECO:0000259" key="11">
    <source>
        <dbReference type="Pfam" id="PF01433"/>
    </source>
</evidence>
<dbReference type="PANTHER" id="PTHR11533:SF174">
    <property type="entry name" value="PUROMYCIN-SENSITIVE AMINOPEPTIDASE-RELATED"/>
    <property type="match status" value="1"/>
</dbReference>
<dbReference type="InterPro" id="IPR001930">
    <property type="entry name" value="Peptidase_M1"/>
</dbReference>
<dbReference type="InterPro" id="IPR014782">
    <property type="entry name" value="Peptidase_M1_dom"/>
</dbReference>
<evidence type="ECO:0000256" key="1">
    <source>
        <dbReference type="ARBA" id="ARBA00010136"/>
    </source>
</evidence>
<proteinExistence type="inferred from homology"/>
<dbReference type="GO" id="GO:0043171">
    <property type="term" value="P:peptide catabolic process"/>
    <property type="evidence" value="ECO:0007669"/>
    <property type="project" value="TreeGrafter"/>
</dbReference>
<gene>
    <name evidence="13" type="ORF">Bpfe_025760</name>
</gene>
<feature type="domain" description="Aminopeptidase N-like N-terminal" evidence="12">
    <location>
        <begin position="17"/>
        <end position="201"/>
    </location>
</feature>
<keyword evidence="5" id="KW-0378">Hydrolase</keyword>
<keyword evidence="4 9" id="KW-0479">Metal-binding</keyword>
<dbReference type="InterPro" id="IPR045357">
    <property type="entry name" value="Aminopeptidase_N-like_N"/>
</dbReference>
<evidence type="ECO:0000259" key="12">
    <source>
        <dbReference type="Pfam" id="PF17900"/>
    </source>
</evidence>
<evidence type="ECO:0000256" key="7">
    <source>
        <dbReference type="ARBA" id="ARBA00023049"/>
    </source>
</evidence>
<reference evidence="13" key="1">
    <citation type="journal article" date="2023" name="PLoS Negl. Trop. Dis.">
        <title>A genome sequence for Biomphalaria pfeifferi, the major vector snail for the human-infecting parasite Schistosoma mansoni.</title>
        <authorList>
            <person name="Bu L."/>
            <person name="Lu L."/>
            <person name="Laidemitt M.R."/>
            <person name="Zhang S.M."/>
            <person name="Mutuku M."/>
            <person name="Mkoji G."/>
            <person name="Steinauer M."/>
            <person name="Loker E.S."/>
        </authorList>
    </citation>
    <scope>NUCLEOTIDE SEQUENCE</scope>
    <source>
        <strain evidence="13">KasaAsao</strain>
    </source>
</reference>
<dbReference type="PRINTS" id="PR00756">
    <property type="entry name" value="ALADIPTASE"/>
</dbReference>
<dbReference type="EMBL" id="JASAOG010000191">
    <property type="protein sequence ID" value="KAK0044815.1"/>
    <property type="molecule type" value="Genomic_DNA"/>
</dbReference>
<accession>A0AAD8AYM9</accession>
<dbReference type="GO" id="GO:0016020">
    <property type="term" value="C:membrane"/>
    <property type="evidence" value="ECO:0007669"/>
    <property type="project" value="TreeGrafter"/>
</dbReference>
<dbReference type="FunFam" id="2.60.40.1730:FF:000002">
    <property type="entry name" value="Aminopeptidase"/>
    <property type="match status" value="1"/>
</dbReference>
<feature type="active site" description="Proton acceptor" evidence="8">
    <location>
        <position position="309"/>
    </location>
</feature>
<evidence type="ECO:0000256" key="8">
    <source>
        <dbReference type="PIRSR" id="PIRSR634016-1"/>
    </source>
</evidence>
<dbReference type="Pfam" id="PF17900">
    <property type="entry name" value="Peptidase_M1_N"/>
    <property type="match status" value="1"/>
</dbReference>
<comment type="similarity">
    <text evidence="1">Belongs to the peptidase M1 family.</text>
</comment>
<feature type="binding site" evidence="9">
    <location>
        <position position="308"/>
    </location>
    <ligand>
        <name>Zn(2+)</name>
        <dbReference type="ChEBI" id="CHEBI:29105"/>
        <note>catalytic</note>
    </ligand>
</feature>
<keyword evidence="6 9" id="KW-0862">Zinc</keyword>
<dbReference type="GO" id="GO:0005737">
    <property type="term" value="C:cytoplasm"/>
    <property type="evidence" value="ECO:0007669"/>
    <property type="project" value="TreeGrafter"/>
</dbReference>